<dbReference type="RefSeq" id="WP_142810385.1">
    <property type="nucleotide sequence ID" value="NZ_CP036282.1"/>
</dbReference>
<organism evidence="2 3">
    <name type="scientific">Rhodoferax aquaticus</name>
    <dbReference type="NCBI Taxonomy" id="2527691"/>
    <lineage>
        <taxon>Bacteria</taxon>
        <taxon>Pseudomonadati</taxon>
        <taxon>Pseudomonadota</taxon>
        <taxon>Betaproteobacteria</taxon>
        <taxon>Burkholderiales</taxon>
        <taxon>Comamonadaceae</taxon>
        <taxon>Rhodoferax</taxon>
    </lineage>
</organism>
<dbReference type="Proteomes" id="UP000317365">
    <property type="component" value="Chromosome"/>
</dbReference>
<dbReference type="InterPro" id="IPR000182">
    <property type="entry name" value="GNAT_dom"/>
</dbReference>
<evidence type="ECO:0000259" key="1">
    <source>
        <dbReference type="PROSITE" id="PS51186"/>
    </source>
</evidence>
<dbReference type="PANTHER" id="PTHR43792:SF1">
    <property type="entry name" value="N-ACETYLTRANSFERASE DOMAIN-CONTAINING PROTEIN"/>
    <property type="match status" value="1"/>
</dbReference>
<evidence type="ECO:0000313" key="2">
    <source>
        <dbReference type="EMBL" id="QDL53944.1"/>
    </source>
</evidence>
<reference evidence="3" key="1">
    <citation type="submission" date="2019-02" db="EMBL/GenBank/DDBJ databases">
        <title>Complete genome sequence of Rhodoferax sp. Gr-4.</title>
        <authorList>
            <person name="Jin L."/>
        </authorList>
    </citation>
    <scope>NUCLEOTIDE SEQUENCE [LARGE SCALE GENOMIC DNA]</scope>
    <source>
        <strain evidence="3">Gr-4</strain>
    </source>
</reference>
<dbReference type="SUPFAM" id="SSF55729">
    <property type="entry name" value="Acyl-CoA N-acyltransferases (Nat)"/>
    <property type="match status" value="1"/>
</dbReference>
<gene>
    <name evidence="2" type="ORF">EXZ61_07060</name>
</gene>
<name>A0A515EMU7_9BURK</name>
<evidence type="ECO:0000313" key="3">
    <source>
        <dbReference type="Proteomes" id="UP000317365"/>
    </source>
</evidence>
<dbReference type="InterPro" id="IPR016181">
    <property type="entry name" value="Acyl_CoA_acyltransferase"/>
</dbReference>
<dbReference type="AlphaFoldDB" id="A0A515EMU7"/>
<dbReference type="KEGG" id="rhg:EXZ61_07060"/>
<proteinExistence type="predicted"/>
<dbReference type="Gene3D" id="3.40.630.30">
    <property type="match status" value="1"/>
</dbReference>
<dbReference type="EMBL" id="CP036282">
    <property type="protein sequence ID" value="QDL53944.1"/>
    <property type="molecule type" value="Genomic_DNA"/>
</dbReference>
<dbReference type="GO" id="GO:0016747">
    <property type="term" value="F:acyltransferase activity, transferring groups other than amino-acyl groups"/>
    <property type="evidence" value="ECO:0007669"/>
    <property type="project" value="InterPro"/>
</dbReference>
<protein>
    <submittedName>
        <fullName evidence="2">N-acetyltransferase</fullName>
    </submittedName>
</protein>
<accession>A0A515EMU7</accession>
<dbReference type="PANTHER" id="PTHR43792">
    <property type="entry name" value="GNAT FAMILY, PUTATIVE (AFU_ORTHOLOGUE AFUA_3G00765)-RELATED-RELATED"/>
    <property type="match status" value="1"/>
</dbReference>
<dbReference type="PROSITE" id="PS51186">
    <property type="entry name" value="GNAT"/>
    <property type="match status" value="1"/>
</dbReference>
<feature type="domain" description="N-acetyltransferase" evidence="1">
    <location>
        <begin position="9"/>
        <end position="166"/>
    </location>
</feature>
<sequence length="170" mass="18985">MQTLTTPRLIVRPLTLDDAPFILQLVNEPTWLQFIGDRGVRNLADAHNYITQGPHAMMARYGFGFCAVVSQALQQPIGMCGLTQRDYLDSPDIGFAFLPQHVGQGYAFEAASAVLAHARAELDLQRIYATTRLDNVASQKLLEKLGLQYLRLMPHPDGDRMLKLYELAGK</sequence>
<dbReference type="InterPro" id="IPR051531">
    <property type="entry name" value="N-acetyltransferase"/>
</dbReference>
<dbReference type="Pfam" id="PF13302">
    <property type="entry name" value="Acetyltransf_3"/>
    <property type="match status" value="1"/>
</dbReference>
<keyword evidence="3" id="KW-1185">Reference proteome</keyword>
<reference evidence="3" key="2">
    <citation type="journal article" date="2020" name="Int. J. Syst. Evol. Microbiol.">
        <title>Genomic insights into a novel species Rhodoferax aquaticus sp. nov., isolated from freshwater.</title>
        <authorList>
            <person name="Li T."/>
            <person name="Zhuo Y."/>
            <person name="Jin C.Z."/>
            <person name="Wu X."/>
            <person name="Ko S.R."/>
            <person name="Jin F.J."/>
            <person name="Ahn C.Y."/>
            <person name="Oh H.M."/>
            <person name="Lee H.G."/>
            <person name="Jin L."/>
        </authorList>
    </citation>
    <scope>NUCLEOTIDE SEQUENCE [LARGE SCALE GENOMIC DNA]</scope>
    <source>
        <strain evidence="3">Gr-4</strain>
    </source>
</reference>